<dbReference type="SUPFAM" id="SSF57701">
    <property type="entry name" value="Zn2/Cys6 DNA-binding domain"/>
    <property type="match status" value="1"/>
</dbReference>
<evidence type="ECO:0000256" key="3">
    <source>
        <dbReference type="ARBA" id="ARBA00023125"/>
    </source>
</evidence>
<gene>
    <name evidence="8" type="ORF">PV07_11511</name>
</gene>
<dbReference type="VEuPathDB" id="FungiDB:PV07_11511"/>
<feature type="region of interest" description="Disordered" evidence="6">
    <location>
        <begin position="749"/>
        <end position="796"/>
    </location>
</feature>
<dbReference type="InterPro" id="IPR007219">
    <property type="entry name" value="XnlR_reg_dom"/>
</dbReference>
<dbReference type="AlphaFoldDB" id="A0A0D1Z6N0"/>
<feature type="compositionally biased region" description="Pro residues" evidence="6">
    <location>
        <begin position="779"/>
        <end position="790"/>
    </location>
</feature>
<evidence type="ECO:0000256" key="6">
    <source>
        <dbReference type="SAM" id="MobiDB-lite"/>
    </source>
</evidence>
<sequence length="849" mass="92738">MNMSAESSGLSSISPFQEYESEAIHGNERPAKRQKVAAACDQCREKKIKCDGRKPLCRPCERRYGVAAHCEWGLRKTRSIGASKLEIMRLQSRIDELERSGRRSNRPESTDQPSTPQSTSDRNHDSGANAMMGLMEEGEPGEAGVVGDSSAASFMNRIKAALDQQLTPDSAQQAYSTVSPVATGSHRQRRFKTPDYVLPPRQQADRLLEVYWRIVDPLYPFVDKDDFMGKYQTLWTGNPTMDDEVCFICLLNAIFAIACILDSSIRPPDRVNSGEVFYKRALVHFDLEFLQHRSVHTVQCLLLLAQYLQSTSEPQQCWLFAGLATRIAQSLGLDLPATSARPSNGKPNDFLRKVWHGCVLMDRTLSMTFGRPGIITPQAAASVPRPHPHAGSSECSCHRDLYVFQPSSPDLHFFIESLQLYETMSETLVALYSPTSAEMTDPEDSYIRYFGGSPGAKGAGTVLEMDSKYWIWRRRLPIHLRYSPHSSEPTNMIHARQAKVLYLRYCHIRTLLFRPVLSRFCTTSQHDEEPLSSEDTLARKLALQCSVMCVQSALNTVDLFGRIHAECRLELLDDLLPAWWYSIFYLYTAATVLVAARLNPIVEAEVGGEEVIISAARTATAALQRYGSFGKHAKRCAAAIALLFDQLPPRHNGAQAQTQNQPRATAVEQTQRGGNNHDGNVRRPSLPPNADGGDTYPSTINGSSGAWTNSSHHQTNRSSTTTTTAGPAGPLAGSIVSSVNLNTNANASAPHGTCAPTLSSSSATDHGKGPALGPMSTSAPPPPPPPPPASVPFMLSSGGSSGSGLFGTAAAVADLSSSANFNLDFDLNLDLGGDMSWLSSIPFDLYGEL</sequence>
<keyword evidence="4" id="KW-0804">Transcription</keyword>
<organism evidence="8 9">
    <name type="scientific">Cladophialophora immunda</name>
    <dbReference type="NCBI Taxonomy" id="569365"/>
    <lineage>
        <taxon>Eukaryota</taxon>
        <taxon>Fungi</taxon>
        <taxon>Dikarya</taxon>
        <taxon>Ascomycota</taxon>
        <taxon>Pezizomycotina</taxon>
        <taxon>Eurotiomycetes</taxon>
        <taxon>Chaetothyriomycetidae</taxon>
        <taxon>Chaetothyriales</taxon>
        <taxon>Herpotrichiellaceae</taxon>
        <taxon>Cladophialophora</taxon>
    </lineage>
</organism>
<dbReference type="PANTHER" id="PTHR47424:SF3">
    <property type="entry name" value="REGULATORY PROTEIN GAL4"/>
    <property type="match status" value="1"/>
</dbReference>
<feature type="region of interest" description="Disordered" evidence="6">
    <location>
        <begin position="96"/>
        <end position="128"/>
    </location>
</feature>
<dbReference type="GeneID" id="27350705"/>
<dbReference type="Proteomes" id="UP000054466">
    <property type="component" value="Unassembled WGS sequence"/>
</dbReference>
<evidence type="ECO:0000256" key="4">
    <source>
        <dbReference type="ARBA" id="ARBA00023163"/>
    </source>
</evidence>
<evidence type="ECO:0000256" key="5">
    <source>
        <dbReference type="ARBA" id="ARBA00023242"/>
    </source>
</evidence>
<dbReference type="Pfam" id="PF00172">
    <property type="entry name" value="Zn_clus"/>
    <property type="match status" value="1"/>
</dbReference>
<dbReference type="GO" id="GO:0006351">
    <property type="term" value="P:DNA-templated transcription"/>
    <property type="evidence" value="ECO:0007669"/>
    <property type="project" value="InterPro"/>
</dbReference>
<feature type="domain" description="Zn(2)-C6 fungal-type" evidence="7">
    <location>
        <begin position="39"/>
        <end position="72"/>
    </location>
</feature>
<dbReference type="EMBL" id="KN847046">
    <property type="protein sequence ID" value="KIW23301.1"/>
    <property type="molecule type" value="Genomic_DNA"/>
</dbReference>
<dbReference type="InterPro" id="IPR051127">
    <property type="entry name" value="Fungal_SecMet_Regulators"/>
</dbReference>
<dbReference type="Pfam" id="PF04082">
    <property type="entry name" value="Fungal_trans"/>
    <property type="match status" value="1"/>
</dbReference>
<accession>A0A0D1Z6N0</accession>
<dbReference type="GO" id="GO:0005634">
    <property type="term" value="C:nucleus"/>
    <property type="evidence" value="ECO:0007669"/>
    <property type="project" value="TreeGrafter"/>
</dbReference>
<feature type="compositionally biased region" description="Basic and acidic residues" evidence="6">
    <location>
        <begin position="96"/>
        <end position="109"/>
    </location>
</feature>
<evidence type="ECO:0000259" key="7">
    <source>
        <dbReference type="PROSITE" id="PS50048"/>
    </source>
</evidence>
<dbReference type="GO" id="GO:0008270">
    <property type="term" value="F:zinc ion binding"/>
    <property type="evidence" value="ECO:0007669"/>
    <property type="project" value="InterPro"/>
</dbReference>
<dbReference type="InterPro" id="IPR001138">
    <property type="entry name" value="Zn2Cys6_DnaBD"/>
</dbReference>
<reference evidence="8 9" key="1">
    <citation type="submission" date="2015-01" db="EMBL/GenBank/DDBJ databases">
        <title>The Genome Sequence of Cladophialophora immunda CBS83496.</title>
        <authorList>
            <consortium name="The Broad Institute Genomics Platform"/>
            <person name="Cuomo C."/>
            <person name="de Hoog S."/>
            <person name="Gorbushina A."/>
            <person name="Stielow B."/>
            <person name="Teixiera M."/>
            <person name="Abouelleil A."/>
            <person name="Chapman S.B."/>
            <person name="Priest M."/>
            <person name="Young S.K."/>
            <person name="Wortman J."/>
            <person name="Nusbaum C."/>
            <person name="Birren B."/>
        </authorList>
    </citation>
    <scope>NUCLEOTIDE SEQUENCE [LARGE SCALE GENOMIC DNA]</scope>
    <source>
        <strain evidence="8 9">CBS 83496</strain>
    </source>
</reference>
<feature type="compositionally biased region" description="Polar residues" evidence="6">
    <location>
        <begin position="654"/>
        <end position="678"/>
    </location>
</feature>
<dbReference type="STRING" id="569365.A0A0D1Z6N0"/>
<dbReference type="GO" id="GO:0000978">
    <property type="term" value="F:RNA polymerase II cis-regulatory region sequence-specific DNA binding"/>
    <property type="evidence" value="ECO:0007669"/>
    <property type="project" value="TreeGrafter"/>
</dbReference>
<dbReference type="InterPro" id="IPR036864">
    <property type="entry name" value="Zn2-C6_fun-type_DNA-bd_sf"/>
</dbReference>
<dbReference type="CDD" id="cd00067">
    <property type="entry name" value="GAL4"/>
    <property type="match status" value="1"/>
</dbReference>
<feature type="region of interest" description="Disordered" evidence="6">
    <location>
        <begin position="651"/>
        <end position="731"/>
    </location>
</feature>
<keyword evidence="2" id="KW-0805">Transcription regulation</keyword>
<dbReference type="GO" id="GO:0000981">
    <property type="term" value="F:DNA-binding transcription factor activity, RNA polymerase II-specific"/>
    <property type="evidence" value="ECO:0007669"/>
    <property type="project" value="InterPro"/>
</dbReference>
<feature type="compositionally biased region" description="Low complexity" evidence="6">
    <location>
        <begin position="110"/>
        <end position="120"/>
    </location>
</feature>
<dbReference type="RefSeq" id="XP_016243517.1">
    <property type="nucleotide sequence ID" value="XM_016398955.1"/>
</dbReference>
<evidence type="ECO:0000313" key="8">
    <source>
        <dbReference type="EMBL" id="KIW23301.1"/>
    </source>
</evidence>
<name>A0A0D1Z6N0_9EURO</name>
<dbReference type="HOGENOM" id="CLU_008511_3_0_1"/>
<dbReference type="SMART" id="SM00906">
    <property type="entry name" value="Fungal_trans"/>
    <property type="match status" value="1"/>
</dbReference>
<evidence type="ECO:0000256" key="2">
    <source>
        <dbReference type="ARBA" id="ARBA00023015"/>
    </source>
</evidence>
<dbReference type="PANTHER" id="PTHR47424">
    <property type="entry name" value="REGULATORY PROTEIN GAL4"/>
    <property type="match status" value="1"/>
</dbReference>
<proteinExistence type="predicted"/>
<feature type="compositionally biased region" description="Low complexity" evidence="6">
    <location>
        <begin position="708"/>
        <end position="724"/>
    </location>
</feature>
<keyword evidence="3" id="KW-0238">DNA-binding</keyword>
<dbReference type="PROSITE" id="PS50048">
    <property type="entry name" value="ZN2_CY6_FUNGAL_2"/>
    <property type="match status" value="1"/>
</dbReference>
<keyword evidence="5" id="KW-0539">Nucleus</keyword>
<keyword evidence="9" id="KW-1185">Reference proteome</keyword>
<dbReference type="SMART" id="SM00066">
    <property type="entry name" value="GAL4"/>
    <property type="match status" value="1"/>
</dbReference>
<dbReference type="CDD" id="cd12148">
    <property type="entry name" value="fungal_TF_MHR"/>
    <property type="match status" value="1"/>
</dbReference>
<protein>
    <recommendedName>
        <fullName evidence="7">Zn(2)-C6 fungal-type domain-containing protein</fullName>
    </recommendedName>
</protein>
<evidence type="ECO:0000256" key="1">
    <source>
        <dbReference type="ARBA" id="ARBA00022723"/>
    </source>
</evidence>
<dbReference type="Gene3D" id="4.10.240.10">
    <property type="entry name" value="Zn(2)-C6 fungal-type DNA-binding domain"/>
    <property type="match status" value="1"/>
</dbReference>
<dbReference type="GO" id="GO:0000435">
    <property type="term" value="P:positive regulation of transcription from RNA polymerase II promoter by galactose"/>
    <property type="evidence" value="ECO:0007669"/>
    <property type="project" value="TreeGrafter"/>
</dbReference>
<keyword evidence="1" id="KW-0479">Metal-binding</keyword>
<evidence type="ECO:0000313" key="9">
    <source>
        <dbReference type="Proteomes" id="UP000054466"/>
    </source>
</evidence>
<feature type="compositionally biased region" description="Polar residues" evidence="6">
    <location>
        <begin position="696"/>
        <end position="707"/>
    </location>
</feature>
<dbReference type="OrthoDB" id="424974at2759"/>